<organism evidence="2 3">
    <name type="scientific">Spirosoma fluviale</name>
    <dbReference type="NCBI Taxonomy" id="1597977"/>
    <lineage>
        <taxon>Bacteria</taxon>
        <taxon>Pseudomonadati</taxon>
        <taxon>Bacteroidota</taxon>
        <taxon>Cytophagia</taxon>
        <taxon>Cytophagales</taxon>
        <taxon>Cytophagaceae</taxon>
        <taxon>Spirosoma</taxon>
    </lineage>
</organism>
<dbReference type="Pfam" id="PF12650">
    <property type="entry name" value="DUF3784"/>
    <property type="match status" value="1"/>
</dbReference>
<keyword evidence="1" id="KW-0812">Transmembrane</keyword>
<evidence type="ECO:0000313" key="3">
    <source>
        <dbReference type="Proteomes" id="UP000219452"/>
    </source>
</evidence>
<dbReference type="InterPro" id="IPR017259">
    <property type="entry name" value="UCP037672"/>
</dbReference>
<evidence type="ECO:0000256" key="1">
    <source>
        <dbReference type="SAM" id="Phobius"/>
    </source>
</evidence>
<gene>
    <name evidence="2" type="ORF">SAMN06269250_2629</name>
</gene>
<keyword evidence="1" id="KW-0472">Membrane</keyword>
<accession>A0A286FYL2</accession>
<dbReference type="OrthoDB" id="797554at2"/>
<dbReference type="RefSeq" id="WP_097126265.1">
    <property type="nucleotide sequence ID" value="NZ_OCNH01000002.1"/>
</dbReference>
<proteinExistence type="predicted"/>
<dbReference type="Proteomes" id="UP000219452">
    <property type="component" value="Unassembled WGS sequence"/>
</dbReference>
<dbReference type="AlphaFoldDB" id="A0A286FYL2"/>
<evidence type="ECO:0000313" key="2">
    <source>
        <dbReference type="EMBL" id="SOD88360.1"/>
    </source>
</evidence>
<name>A0A286FYL2_9BACT</name>
<keyword evidence="1" id="KW-1133">Transmembrane helix</keyword>
<protein>
    <recommendedName>
        <fullName evidence="4">DUF3784 domain-containing protein</fullName>
    </recommendedName>
</protein>
<feature type="transmembrane region" description="Helical" evidence="1">
    <location>
        <begin position="75"/>
        <end position="97"/>
    </location>
</feature>
<keyword evidence="3" id="KW-1185">Reference proteome</keyword>
<reference evidence="3" key="1">
    <citation type="submission" date="2017-09" db="EMBL/GenBank/DDBJ databases">
        <authorList>
            <person name="Varghese N."/>
            <person name="Submissions S."/>
        </authorList>
    </citation>
    <scope>NUCLEOTIDE SEQUENCE [LARGE SCALE GENOMIC DNA]</scope>
    <source>
        <strain evidence="3">DSM 29961</strain>
    </source>
</reference>
<feature type="transmembrane region" description="Helical" evidence="1">
    <location>
        <begin position="52"/>
        <end position="69"/>
    </location>
</feature>
<dbReference type="EMBL" id="OCNH01000002">
    <property type="protein sequence ID" value="SOD88360.1"/>
    <property type="molecule type" value="Genomic_DNA"/>
</dbReference>
<evidence type="ECO:0008006" key="4">
    <source>
        <dbReference type="Google" id="ProtNLM"/>
    </source>
</evidence>
<feature type="transmembrane region" description="Helical" evidence="1">
    <location>
        <begin position="6"/>
        <end position="31"/>
    </location>
</feature>
<sequence length="102" mass="11290">MFTVVILGFVGLLMLLLGFLMWKFHLAGLIAGYEPEKVKDPEQLAEWTGKCLMANGLLAWLLGLVSYSFDSKNAGLITVVLFMVLTSLSMSITLAGMQRYLK</sequence>